<evidence type="ECO:0000313" key="2">
    <source>
        <dbReference type="Proteomes" id="UP001060085"/>
    </source>
</evidence>
<proteinExistence type="predicted"/>
<protein>
    <submittedName>
        <fullName evidence="1">Uncharacterized protein</fullName>
    </submittedName>
</protein>
<evidence type="ECO:0000313" key="1">
    <source>
        <dbReference type="EMBL" id="KAI5684478.1"/>
    </source>
</evidence>
<organism evidence="1 2">
    <name type="scientific">Catharanthus roseus</name>
    <name type="common">Madagascar periwinkle</name>
    <name type="synonym">Vinca rosea</name>
    <dbReference type="NCBI Taxonomy" id="4058"/>
    <lineage>
        <taxon>Eukaryota</taxon>
        <taxon>Viridiplantae</taxon>
        <taxon>Streptophyta</taxon>
        <taxon>Embryophyta</taxon>
        <taxon>Tracheophyta</taxon>
        <taxon>Spermatophyta</taxon>
        <taxon>Magnoliopsida</taxon>
        <taxon>eudicotyledons</taxon>
        <taxon>Gunneridae</taxon>
        <taxon>Pentapetalae</taxon>
        <taxon>asterids</taxon>
        <taxon>lamiids</taxon>
        <taxon>Gentianales</taxon>
        <taxon>Apocynaceae</taxon>
        <taxon>Rauvolfioideae</taxon>
        <taxon>Vinceae</taxon>
        <taxon>Catharanthinae</taxon>
        <taxon>Catharanthus</taxon>
    </lineage>
</organism>
<dbReference type="Proteomes" id="UP001060085">
    <property type="component" value="Linkage Group LG01"/>
</dbReference>
<gene>
    <name evidence="1" type="ORF">M9H77_05706</name>
</gene>
<comment type="caution">
    <text evidence="1">The sequence shown here is derived from an EMBL/GenBank/DDBJ whole genome shotgun (WGS) entry which is preliminary data.</text>
</comment>
<dbReference type="EMBL" id="CM044701">
    <property type="protein sequence ID" value="KAI5684478.1"/>
    <property type="molecule type" value="Genomic_DNA"/>
</dbReference>
<accession>A0ACC0CI50</accession>
<reference evidence="2" key="1">
    <citation type="journal article" date="2023" name="Nat. Plants">
        <title>Single-cell RNA sequencing provides a high-resolution roadmap for understanding the multicellular compartmentation of specialized metabolism.</title>
        <authorList>
            <person name="Sun S."/>
            <person name="Shen X."/>
            <person name="Li Y."/>
            <person name="Li Y."/>
            <person name="Wang S."/>
            <person name="Li R."/>
            <person name="Zhang H."/>
            <person name="Shen G."/>
            <person name="Guo B."/>
            <person name="Wei J."/>
            <person name="Xu J."/>
            <person name="St-Pierre B."/>
            <person name="Chen S."/>
            <person name="Sun C."/>
        </authorList>
    </citation>
    <scope>NUCLEOTIDE SEQUENCE [LARGE SCALE GENOMIC DNA]</scope>
</reference>
<name>A0ACC0CI50_CATRO</name>
<sequence>MRREKEQAEEMRGTSAGDSGRIKEEDHDEELEESLSLCDLPINESENVHPTNEFSKESQQEEDFDFNFFNHILISKDETEMCVADEVFFQGQILPLRHSVSCDGDSGDGFSRIQTKYCFSRSDSSDHSSYSGGLTSASSRSSSINSHHSSSSATSSATSTTARRPPRIRNRNQFQYSHPSPKPQIRSSSSSSSSVNSNRNSTSGFWSILRVGLMTPPPGIAIKDLKNRSSRNTTSSNVCNYNSTPKRSNSKQKPFFLNKNGAVLFGGCKCSASSVGPNPSAIRTKSGSGSKESENMTKNKQEKKQEMSRHRTFEWLKQLSLEEEETG</sequence>
<keyword evidence="2" id="KW-1185">Reference proteome</keyword>